<dbReference type="UniPathway" id="UPA00378"/>
<evidence type="ECO:0000256" key="2">
    <source>
        <dbReference type="ARBA" id="ARBA00004922"/>
    </source>
</evidence>
<dbReference type="Proteomes" id="UP000515121">
    <property type="component" value="Unplaced"/>
</dbReference>
<evidence type="ECO:0000313" key="16">
    <source>
        <dbReference type="RefSeq" id="XP_022767025.1"/>
    </source>
</evidence>
<dbReference type="InterPro" id="IPR006597">
    <property type="entry name" value="Sel1-like"/>
</dbReference>
<feature type="repeat" description="TPR" evidence="12">
    <location>
        <begin position="367"/>
        <end position="400"/>
    </location>
</feature>
<keyword evidence="9 12" id="KW-0802">TPR repeat</keyword>
<feature type="domain" description="O-GlcNAc transferase C-terminal" evidence="14">
    <location>
        <begin position="566"/>
        <end position="747"/>
    </location>
</feature>
<evidence type="ECO:0000256" key="1">
    <source>
        <dbReference type="ARBA" id="ARBA00004123"/>
    </source>
</evidence>
<evidence type="ECO:0000256" key="13">
    <source>
        <dbReference type="SAM" id="MobiDB-lite"/>
    </source>
</evidence>
<feature type="region of interest" description="Disordered" evidence="13">
    <location>
        <begin position="791"/>
        <end position="814"/>
    </location>
</feature>
<name>A0A6P6AQC7_DURZI</name>
<dbReference type="Pfam" id="PF13181">
    <property type="entry name" value="TPR_8"/>
    <property type="match status" value="1"/>
</dbReference>
<evidence type="ECO:0000256" key="9">
    <source>
        <dbReference type="ARBA" id="ARBA00022803"/>
    </source>
</evidence>
<dbReference type="PANTHER" id="PTHR44835">
    <property type="entry name" value="UDP-N-ACETYLGLUCOSAMINE--PEPTIDE N-ACETYLGLUCOSAMINYLTRANSFERASE SPINDLY-RELATED"/>
    <property type="match status" value="1"/>
</dbReference>
<keyword evidence="10" id="KW-0939">Gibberellin signaling pathway</keyword>
<dbReference type="PROSITE" id="PS50005">
    <property type="entry name" value="TPR"/>
    <property type="match status" value="8"/>
</dbReference>
<dbReference type="GO" id="GO:0009740">
    <property type="term" value="P:gibberellic acid mediated signaling pathway"/>
    <property type="evidence" value="ECO:0007669"/>
    <property type="project" value="UniProtKB-KW"/>
</dbReference>
<dbReference type="SUPFAM" id="SSF48452">
    <property type="entry name" value="TPR-like"/>
    <property type="match status" value="3"/>
</dbReference>
<dbReference type="SMART" id="SM00671">
    <property type="entry name" value="SEL1"/>
    <property type="match status" value="4"/>
</dbReference>
<sequence length="838" mass="92497">MAWNERDVNGRERGLIAENGFLKEPWSSPGPNISTAGVTSTQKAFEGKGALSYANILRSRNKFVDALAIYDSVLEKNSGCVEAHIGKGICLQMQNMGRPAFESFAEAIRLEPQNVCALTHCGILYKDEGRLVDAAESYQKALRADPSYKPAAECLAIVLTDLGTSLKLAGNTQEGIQKYYEALKIDPHYAPAYYNLGVVYSEMMQYDMALSCYEKAAMERPIYAEAYCNMGVIYKNRSDLESAIACYERCLAVSPNFEIAKNNMAIALTDLGTKVKLEGDINQGVAFYKKALYYNWHYADAMYNLGVAYGEMLKFDMAIVFYELAFYFNPHCAEACNNLGVIYKDRDNLDKAVECYQLALSIKPNFSQSLNNLGVVYTVQGKMDAAASMIEKAIIANPTYAEAYNNLGVLYRDAGNISMAITAYEQCLKIDPDSRNAGQADAKTNRFREKVMKKGGVWRDIYGIDEKKVASMVRDDKIDILVELTGHTANNKLGTMACRPAPVQVTWIGYPNTTGLPTIDYRITDSLADPPGTKQKHVEELVRLPECFLCYTPSPEAGPVSPTPALSNGFITFGSFNNLAKITPKVLQVWARILCAVPNSRLVVKCKPFCCDSVRLKFLTTLEQLGLESLRVDLLPLILLNHGHMQAYSLMDISLDTFPYAGTTTTCESLYMGVPCVTMAGSVHAHNVGVSLLSKVGLGHLIAKNEDEYVQLALQLASDVTALHNLRMSLRDLMSKSPVCDGQNFISGLEAKYRTMWHSYCKGDVPSLQSMEMLQRQGVPEDLTIKTVEPERVTTSKDTSPGSVKSNGFNQVPLPMLNLTSEENGSQLNQTTNLGKQS</sequence>
<keyword evidence="8" id="KW-0677">Repeat</keyword>
<dbReference type="GO" id="GO:0097363">
    <property type="term" value="F:protein O-acetylglucosaminyltransferase activity"/>
    <property type="evidence" value="ECO:0007669"/>
    <property type="project" value="UniProtKB-EC"/>
</dbReference>
<comment type="pathway">
    <text evidence="2">Protein modification; protein glycosylation.</text>
</comment>
<dbReference type="InterPro" id="IPR029489">
    <property type="entry name" value="OGT/SEC/SPY_C"/>
</dbReference>
<feature type="repeat" description="TPR" evidence="12">
    <location>
        <begin position="224"/>
        <end position="257"/>
    </location>
</feature>
<dbReference type="Pfam" id="PF13844">
    <property type="entry name" value="Glyco_transf_41"/>
    <property type="match status" value="2"/>
</dbReference>
<dbReference type="GO" id="GO:0005634">
    <property type="term" value="C:nucleus"/>
    <property type="evidence" value="ECO:0007669"/>
    <property type="project" value="UniProtKB-SubCell"/>
</dbReference>
<evidence type="ECO:0000256" key="10">
    <source>
        <dbReference type="ARBA" id="ARBA00022941"/>
    </source>
</evidence>
<feature type="repeat" description="TPR" evidence="12">
    <location>
        <begin position="401"/>
        <end position="434"/>
    </location>
</feature>
<reference evidence="16" key="1">
    <citation type="submission" date="2025-08" db="UniProtKB">
        <authorList>
            <consortium name="RefSeq"/>
        </authorList>
    </citation>
    <scope>IDENTIFICATION</scope>
    <source>
        <tissue evidence="16">Fruit stalk</tissue>
    </source>
</reference>
<gene>
    <name evidence="16" type="primary">LOC111311687</name>
</gene>
<feature type="repeat" description="TPR" evidence="12">
    <location>
        <begin position="299"/>
        <end position="332"/>
    </location>
</feature>
<keyword evidence="6 16" id="KW-0328">Glycosyltransferase</keyword>
<feature type="domain" description="O-GlcNAc transferase C-terminal" evidence="14">
    <location>
        <begin position="443"/>
        <end position="549"/>
    </location>
</feature>
<keyword evidence="7" id="KW-0808">Transferase</keyword>
<evidence type="ECO:0000256" key="7">
    <source>
        <dbReference type="ARBA" id="ARBA00022679"/>
    </source>
</evidence>
<organism evidence="15 16">
    <name type="scientific">Durio zibethinus</name>
    <name type="common">Durian</name>
    <dbReference type="NCBI Taxonomy" id="66656"/>
    <lineage>
        <taxon>Eukaryota</taxon>
        <taxon>Viridiplantae</taxon>
        <taxon>Streptophyta</taxon>
        <taxon>Embryophyta</taxon>
        <taxon>Tracheophyta</taxon>
        <taxon>Spermatophyta</taxon>
        <taxon>Magnoliopsida</taxon>
        <taxon>eudicotyledons</taxon>
        <taxon>Gunneridae</taxon>
        <taxon>Pentapetalae</taxon>
        <taxon>rosids</taxon>
        <taxon>malvids</taxon>
        <taxon>Malvales</taxon>
        <taxon>Malvaceae</taxon>
        <taxon>Helicteroideae</taxon>
        <taxon>Durio</taxon>
    </lineage>
</organism>
<feature type="repeat" description="TPR" evidence="12">
    <location>
        <begin position="190"/>
        <end position="223"/>
    </location>
</feature>
<dbReference type="Gene3D" id="3.40.50.2000">
    <property type="entry name" value="Glycogen Phosphorylase B"/>
    <property type="match status" value="1"/>
</dbReference>
<dbReference type="InterPro" id="IPR051939">
    <property type="entry name" value="Glycosyltr_41/O-GlcNAc_trsf"/>
</dbReference>
<evidence type="ECO:0000256" key="12">
    <source>
        <dbReference type="PROSITE-ProRule" id="PRU00339"/>
    </source>
</evidence>
<dbReference type="Gene3D" id="3.40.50.11380">
    <property type="match status" value="1"/>
</dbReference>
<feature type="compositionally biased region" description="Polar residues" evidence="13">
    <location>
        <begin position="796"/>
        <end position="810"/>
    </location>
</feature>
<dbReference type="EC" id="2.4.1.255" evidence="4"/>
<feature type="repeat" description="TPR" evidence="12">
    <location>
        <begin position="156"/>
        <end position="189"/>
    </location>
</feature>
<dbReference type="RefSeq" id="XP_022767025.1">
    <property type="nucleotide sequence ID" value="XM_022911290.1"/>
</dbReference>
<evidence type="ECO:0000313" key="15">
    <source>
        <dbReference type="Proteomes" id="UP000515121"/>
    </source>
</evidence>
<evidence type="ECO:0000256" key="3">
    <source>
        <dbReference type="ARBA" id="ARBA00005386"/>
    </source>
</evidence>
<evidence type="ECO:0000256" key="6">
    <source>
        <dbReference type="ARBA" id="ARBA00022676"/>
    </source>
</evidence>
<evidence type="ECO:0000259" key="14">
    <source>
        <dbReference type="Pfam" id="PF13844"/>
    </source>
</evidence>
<dbReference type="Pfam" id="PF13374">
    <property type="entry name" value="TPR_10"/>
    <property type="match status" value="1"/>
</dbReference>
<dbReference type="SMART" id="SM00028">
    <property type="entry name" value="TPR"/>
    <property type="match status" value="11"/>
</dbReference>
<keyword evidence="15" id="KW-1185">Reference proteome</keyword>
<feature type="repeat" description="TPR" evidence="12">
    <location>
        <begin position="333"/>
        <end position="366"/>
    </location>
</feature>
<dbReference type="Pfam" id="PF00515">
    <property type="entry name" value="TPR_1"/>
    <property type="match status" value="4"/>
</dbReference>
<comment type="similarity">
    <text evidence="3">Belongs to the glycosyltransferase 41 family. O-GlcNAc transferase subfamily.</text>
</comment>
<dbReference type="Gene3D" id="1.25.40.10">
    <property type="entry name" value="Tetratricopeptide repeat domain"/>
    <property type="match status" value="4"/>
</dbReference>
<keyword evidence="11" id="KW-0539">Nucleus</keyword>
<accession>A0A6P6AQC7</accession>
<evidence type="ECO:0000256" key="4">
    <source>
        <dbReference type="ARBA" id="ARBA00011970"/>
    </source>
</evidence>
<dbReference type="InterPro" id="IPR019734">
    <property type="entry name" value="TPR_rpt"/>
</dbReference>
<evidence type="ECO:0000256" key="5">
    <source>
        <dbReference type="ARBA" id="ARBA00019143"/>
    </source>
</evidence>
<proteinExistence type="inferred from homology"/>
<dbReference type="InterPro" id="IPR011990">
    <property type="entry name" value="TPR-like_helical_dom_sf"/>
</dbReference>
<dbReference type="PANTHER" id="PTHR44835:SF1">
    <property type="entry name" value="PROTEIN O-GLCNAC TRANSFERASE"/>
    <property type="match status" value="1"/>
</dbReference>
<dbReference type="AlphaFoldDB" id="A0A6P6AQC7"/>
<evidence type="ECO:0000256" key="8">
    <source>
        <dbReference type="ARBA" id="ARBA00022737"/>
    </source>
</evidence>
<feature type="repeat" description="TPR" evidence="12">
    <location>
        <begin position="115"/>
        <end position="148"/>
    </location>
</feature>
<comment type="subcellular location">
    <subcellularLocation>
        <location evidence="1">Nucleus</location>
    </subcellularLocation>
</comment>
<dbReference type="GeneID" id="111311687"/>
<dbReference type="PROSITE" id="PS50293">
    <property type="entry name" value="TPR_REGION"/>
    <property type="match status" value="4"/>
</dbReference>
<evidence type="ECO:0000256" key="11">
    <source>
        <dbReference type="ARBA" id="ARBA00023242"/>
    </source>
</evidence>
<protein>
    <recommendedName>
        <fullName evidence="5">Probable UDP-N-acetylglucosamine--peptide N-acetylglucosaminyltransferase SPINDLY</fullName>
        <ecNumber evidence="4">2.4.1.255</ecNumber>
    </recommendedName>
</protein>